<dbReference type="AlphaFoldDB" id="A0A0K2T941"/>
<name>A0A0K2T941_LEPSM</name>
<reference evidence="1" key="1">
    <citation type="submission" date="2014-05" db="EMBL/GenBank/DDBJ databases">
        <authorList>
            <person name="Chronopoulou M."/>
        </authorList>
    </citation>
    <scope>NUCLEOTIDE SEQUENCE</scope>
    <source>
        <tissue evidence="1">Whole organism</tissue>
    </source>
</reference>
<evidence type="ECO:0000313" key="1">
    <source>
        <dbReference type="EMBL" id="CDW22523.1"/>
    </source>
</evidence>
<sequence length="67" mass="7885">MSSYCYHFKLRLPSPAPGDKTVRFKIQVPFKCKRFTPNKFGYSNMNGKTNFLSKALGFLKHKRYESF</sequence>
<protein>
    <submittedName>
        <fullName evidence="1">Uncharacterized protein</fullName>
    </submittedName>
</protein>
<dbReference type="EMBL" id="HACA01005162">
    <property type="protein sequence ID" value="CDW22523.1"/>
    <property type="molecule type" value="Transcribed_RNA"/>
</dbReference>
<organism evidence="1">
    <name type="scientific">Lepeophtheirus salmonis</name>
    <name type="common">Salmon louse</name>
    <name type="synonym">Caligus salmonis</name>
    <dbReference type="NCBI Taxonomy" id="72036"/>
    <lineage>
        <taxon>Eukaryota</taxon>
        <taxon>Metazoa</taxon>
        <taxon>Ecdysozoa</taxon>
        <taxon>Arthropoda</taxon>
        <taxon>Crustacea</taxon>
        <taxon>Multicrustacea</taxon>
        <taxon>Hexanauplia</taxon>
        <taxon>Copepoda</taxon>
        <taxon>Siphonostomatoida</taxon>
        <taxon>Caligidae</taxon>
        <taxon>Lepeophtheirus</taxon>
    </lineage>
</organism>
<proteinExistence type="predicted"/>
<accession>A0A0K2T941</accession>